<organism evidence="1 2">
    <name type="scientific">Raoultibacter timonensis</name>
    <dbReference type="NCBI Taxonomy" id="1907662"/>
    <lineage>
        <taxon>Bacteria</taxon>
        <taxon>Bacillati</taxon>
        <taxon>Actinomycetota</taxon>
        <taxon>Coriobacteriia</taxon>
        <taxon>Eggerthellales</taxon>
        <taxon>Eggerthellaceae</taxon>
        <taxon>Raoultibacter</taxon>
    </lineage>
</organism>
<evidence type="ECO:0000313" key="1">
    <source>
        <dbReference type="EMBL" id="BDE95548.1"/>
    </source>
</evidence>
<reference evidence="1 2" key="1">
    <citation type="submission" date="2022-01" db="EMBL/GenBank/DDBJ databases">
        <title>Novel bile acid biosynthetic pathways are enriched in the microbiome of centenarians.</title>
        <authorList>
            <person name="Sato Y."/>
            <person name="Atarashi K."/>
            <person name="Plichta R.D."/>
            <person name="Arai Y."/>
            <person name="Sasajima S."/>
            <person name="Kearney M.S."/>
            <person name="Suda W."/>
            <person name="Takeshita K."/>
            <person name="Sasaki T."/>
            <person name="Okamoto S."/>
            <person name="Skelly N.A."/>
            <person name="Okamura Y."/>
            <person name="Vlamakis H."/>
            <person name="Li Y."/>
            <person name="Tanoue T."/>
            <person name="Takei H."/>
            <person name="Nittono H."/>
            <person name="Narushima S."/>
            <person name="Irie J."/>
            <person name="Itoh H."/>
            <person name="Moriya K."/>
            <person name="Sugiura Y."/>
            <person name="Suematsu M."/>
            <person name="Moritoki N."/>
            <person name="Shibata S."/>
            <person name="Littman R.D."/>
            <person name="Fischbach A.M."/>
            <person name="Uwamino Y."/>
            <person name="Inoue T."/>
            <person name="Honda A."/>
            <person name="Hattori M."/>
            <person name="Murai T."/>
            <person name="Xavier J.R."/>
            <person name="Hirose N."/>
            <person name="Honda K."/>
        </authorList>
    </citation>
    <scope>NUCLEOTIDE SEQUENCE [LARGE SCALE GENOMIC DNA]</scope>
    <source>
        <strain evidence="1 2">CE91-St30</strain>
    </source>
</reference>
<name>A0ABN6MGA1_9ACTN</name>
<evidence type="ECO:0008006" key="3">
    <source>
        <dbReference type="Google" id="ProtNLM"/>
    </source>
</evidence>
<evidence type="ECO:0000313" key="2">
    <source>
        <dbReference type="Proteomes" id="UP001320544"/>
    </source>
</evidence>
<dbReference type="Proteomes" id="UP001320544">
    <property type="component" value="Chromosome"/>
</dbReference>
<keyword evidence="2" id="KW-1185">Reference proteome</keyword>
<gene>
    <name evidence="1" type="ORF">CE91St30_08810</name>
</gene>
<protein>
    <recommendedName>
        <fullName evidence="3">DUF559 domain-containing protein</fullName>
    </recommendedName>
</protein>
<sequence length="360" mass="40606">MLENLTRFQHYASYKYQIKYPKHQIFTADTWYSAHMMIILSHISALEFWRSGKEFVLRRPDRFPEVDAIGEGAQNLTSSRIKKLRNQGFEFLSEPTHLLVPSDRMRSVRNNVVCHVCSRRIPKGSFIQICEGVYVCRPELAFVQAMRILAFPAAVLTGFEICGAFRMSVNNQPALFQRSPLTTAAAIADYLEQCGGMHGIVEAKHAMRYVRDGSESPMEAKLVILLCFPISLGGYGIPLPVLNQTIPTTDAVRKATGRASFRCDLLWPQAGLAVEYDGADHGERIADDSIRRTALAELGVHTVVTVTKRQMQNEAELDLVVQRLKHCLGINRRMPTCDWSAQRAVLRRTLLYGDDSPIYS</sequence>
<dbReference type="EMBL" id="AP025564">
    <property type="protein sequence ID" value="BDE95548.1"/>
    <property type="molecule type" value="Genomic_DNA"/>
</dbReference>
<proteinExistence type="predicted"/>
<accession>A0ABN6MGA1</accession>